<dbReference type="GO" id="GO:0043565">
    <property type="term" value="F:sequence-specific DNA binding"/>
    <property type="evidence" value="ECO:0007669"/>
    <property type="project" value="InterPro"/>
</dbReference>
<keyword evidence="6" id="KW-0539">Nucleus</keyword>
<dbReference type="GO" id="GO:0005634">
    <property type="term" value="C:nucleus"/>
    <property type="evidence" value="ECO:0007669"/>
    <property type="project" value="UniProtKB-SubCell"/>
</dbReference>
<sequence>MVNDSLTTQSIRWSKDGNSFLVEDHEKFAELVLPRFYKHNTFASFVRQLNMYDFHKIPHIQQGVLTTVDNTENELWEFSHPNFKRDRLDLLASIARKRNKDRNAIDMETMDLSSVVKEFSVIKKHQTNISDDLKNLQRDNEILWKEALATRVNHSRHQEAISKILQFLTVVFSNGLPQSNNAMINDQLQQLRQQQGPQEKNKQNDLSNNLECLFSSPQINTVGNSGSDSTSTSENENNLEDDFETSNSGNDLMKNDITQNESTSSVFHTTLLEKENYNYTSRSAEVIANDINELQYDVKTLVSRLGVDPETFSDKPVEFEGCNNMISSASKNDKLRLLELAATRVSPQMQTLTQFTHSGDTKSPHQPMQRSLNQLNSHHVPCTLSIHSSNSSSNPGSLTAVELYCADPDATKPVRNFYQSNTIPTTTSKISVRSVNNQLDCTFFESNTCTTTKPNYDLECSDYPSDKLFRTNISIQQRLQTSKYHPLHHSYNPSNLNYCHSLDQGPSYTSQQIHHTSFNDMPNSSVSSYQATYHPFTNS</sequence>
<dbReference type="PRINTS" id="PR00056">
    <property type="entry name" value="HSFDOMAIN"/>
</dbReference>
<dbReference type="Gene3D" id="1.10.10.10">
    <property type="entry name" value="Winged helix-like DNA-binding domain superfamily/Winged helix DNA-binding domain"/>
    <property type="match status" value="1"/>
</dbReference>
<evidence type="ECO:0000256" key="8">
    <source>
        <dbReference type="SAM" id="MobiDB-lite"/>
    </source>
</evidence>
<evidence type="ECO:0000256" key="7">
    <source>
        <dbReference type="RuleBase" id="RU004020"/>
    </source>
</evidence>
<evidence type="ECO:0000256" key="4">
    <source>
        <dbReference type="ARBA" id="ARBA00023125"/>
    </source>
</evidence>
<dbReference type="PANTHER" id="PTHR10015">
    <property type="entry name" value="HEAT SHOCK TRANSCRIPTION FACTOR"/>
    <property type="match status" value="1"/>
</dbReference>
<dbReference type="AlphaFoldDB" id="A0A8H7SR64"/>
<evidence type="ECO:0000313" key="10">
    <source>
        <dbReference type="EMBL" id="KAG2233606.1"/>
    </source>
</evidence>
<keyword evidence="11" id="KW-1185">Reference proteome</keyword>
<feature type="compositionally biased region" description="Low complexity" evidence="8">
    <location>
        <begin position="220"/>
        <end position="236"/>
    </location>
</feature>
<dbReference type="EMBL" id="JAEPRE010000074">
    <property type="protein sequence ID" value="KAG2233606.1"/>
    <property type="molecule type" value="Genomic_DNA"/>
</dbReference>
<evidence type="ECO:0000256" key="2">
    <source>
        <dbReference type="ARBA" id="ARBA00006403"/>
    </source>
</evidence>
<feature type="region of interest" description="Disordered" evidence="8">
    <location>
        <begin position="217"/>
        <end position="261"/>
    </location>
</feature>
<comment type="caution">
    <text evidence="10">The sequence shown here is derived from an EMBL/GenBank/DDBJ whole genome shotgun (WGS) entry which is preliminary data.</text>
</comment>
<accession>A0A8H7SR64</accession>
<name>A0A8H7SR64_9FUNG</name>
<keyword evidence="3" id="KW-0805">Transcription regulation</keyword>
<dbReference type="Pfam" id="PF00447">
    <property type="entry name" value="HSF_DNA-bind"/>
    <property type="match status" value="1"/>
</dbReference>
<evidence type="ECO:0000313" key="11">
    <source>
        <dbReference type="Proteomes" id="UP000613177"/>
    </source>
</evidence>
<reference evidence="10" key="1">
    <citation type="submission" date="2021-01" db="EMBL/GenBank/DDBJ databases">
        <title>Metabolic potential, ecology and presence of endohyphal bacteria is reflected in genomic diversity of Mucoromycotina.</title>
        <authorList>
            <person name="Muszewska A."/>
            <person name="Okrasinska A."/>
            <person name="Steczkiewicz K."/>
            <person name="Drgas O."/>
            <person name="Orlowska M."/>
            <person name="Perlinska-Lenart U."/>
            <person name="Aleksandrzak-Piekarczyk T."/>
            <person name="Szatraj K."/>
            <person name="Zielenkiewicz U."/>
            <person name="Pilsyk S."/>
            <person name="Malc E."/>
            <person name="Mieczkowski P."/>
            <person name="Kruszewska J.S."/>
            <person name="Biernat P."/>
            <person name="Pawlowska J."/>
        </authorList>
    </citation>
    <scope>NUCLEOTIDE SEQUENCE</scope>
    <source>
        <strain evidence="10">WA0000018081</strain>
    </source>
</reference>
<dbReference type="GO" id="GO:0003700">
    <property type="term" value="F:DNA-binding transcription factor activity"/>
    <property type="evidence" value="ECO:0007669"/>
    <property type="project" value="InterPro"/>
</dbReference>
<proteinExistence type="inferred from homology"/>
<gene>
    <name evidence="10" type="ORF">INT48_001859</name>
</gene>
<feature type="domain" description="HSF-type DNA-binding" evidence="9">
    <location>
        <begin position="1"/>
        <end position="97"/>
    </location>
</feature>
<organism evidence="10 11">
    <name type="scientific">Thamnidium elegans</name>
    <dbReference type="NCBI Taxonomy" id="101142"/>
    <lineage>
        <taxon>Eukaryota</taxon>
        <taxon>Fungi</taxon>
        <taxon>Fungi incertae sedis</taxon>
        <taxon>Mucoromycota</taxon>
        <taxon>Mucoromycotina</taxon>
        <taxon>Mucoromycetes</taxon>
        <taxon>Mucorales</taxon>
        <taxon>Mucorineae</taxon>
        <taxon>Mucoraceae</taxon>
        <taxon>Thamnidium</taxon>
    </lineage>
</organism>
<evidence type="ECO:0000256" key="1">
    <source>
        <dbReference type="ARBA" id="ARBA00004123"/>
    </source>
</evidence>
<dbReference type="InterPro" id="IPR000232">
    <property type="entry name" value="HSF_DNA-bd"/>
</dbReference>
<protein>
    <recommendedName>
        <fullName evidence="9">HSF-type DNA-binding domain-containing protein</fullName>
    </recommendedName>
</protein>
<dbReference type="InterPro" id="IPR036388">
    <property type="entry name" value="WH-like_DNA-bd_sf"/>
</dbReference>
<dbReference type="SUPFAM" id="SSF46785">
    <property type="entry name" value="Winged helix' DNA-binding domain"/>
    <property type="match status" value="1"/>
</dbReference>
<keyword evidence="4" id="KW-0238">DNA-binding</keyword>
<evidence type="ECO:0000259" key="9">
    <source>
        <dbReference type="SMART" id="SM00415"/>
    </source>
</evidence>
<keyword evidence="5" id="KW-0804">Transcription</keyword>
<dbReference type="InterPro" id="IPR036390">
    <property type="entry name" value="WH_DNA-bd_sf"/>
</dbReference>
<evidence type="ECO:0000256" key="3">
    <source>
        <dbReference type="ARBA" id="ARBA00023015"/>
    </source>
</evidence>
<dbReference type="Proteomes" id="UP000613177">
    <property type="component" value="Unassembled WGS sequence"/>
</dbReference>
<evidence type="ECO:0000256" key="6">
    <source>
        <dbReference type="ARBA" id="ARBA00023242"/>
    </source>
</evidence>
<dbReference type="FunFam" id="1.10.10.10:FF:000027">
    <property type="entry name" value="Heat shock transcription factor 1"/>
    <property type="match status" value="1"/>
</dbReference>
<dbReference type="PANTHER" id="PTHR10015:SF427">
    <property type="entry name" value="HEAT SHOCK FACTOR PROTEIN"/>
    <property type="match status" value="1"/>
</dbReference>
<evidence type="ECO:0000256" key="5">
    <source>
        <dbReference type="ARBA" id="ARBA00023163"/>
    </source>
</evidence>
<feature type="compositionally biased region" description="Polar residues" evidence="8">
    <location>
        <begin position="245"/>
        <end position="261"/>
    </location>
</feature>
<comment type="subcellular location">
    <subcellularLocation>
        <location evidence="1">Nucleus</location>
    </subcellularLocation>
</comment>
<comment type="similarity">
    <text evidence="2 7">Belongs to the HSF family.</text>
</comment>
<dbReference type="SMART" id="SM00415">
    <property type="entry name" value="HSF"/>
    <property type="match status" value="1"/>
</dbReference>